<proteinExistence type="predicted"/>
<reference evidence="1" key="1">
    <citation type="submission" date="2019-11" db="EMBL/GenBank/DDBJ databases">
        <title>Nori genome reveals adaptations in red seaweeds to the harsh intertidal environment.</title>
        <authorList>
            <person name="Wang D."/>
            <person name="Mao Y."/>
        </authorList>
    </citation>
    <scope>NUCLEOTIDE SEQUENCE</scope>
    <source>
        <tissue evidence="1">Gametophyte</tissue>
    </source>
</reference>
<evidence type="ECO:0000313" key="1">
    <source>
        <dbReference type="EMBL" id="KAK1866036.1"/>
    </source>
</evidence>
<accession>A0ACC3C7U3</accession>
<comment type="caution">
    <text evidence="1">The sequence shown here is derived from an EMBL/GenBank/DDBJ whole genome shotgun (WGS) entry which is preliminary data.</text>
</comment>
<protein>
    <submittedName>
        <fullName evidence="1">Uncharacterized protein</fullName>
    </submittedName>
</protein>
<organism evidence="1 2">
    <name type="scientific">Pyropia yezoensis</name>
    <name type="common">Susabi-nori</name>
    <name type="synonym">Porphyra yezoensis</name>
    <dbReference type="NCBI Taxonomy" id="2788"/>
    <lineage>
        <taxon>Eukaryota</taxon>
        <taxon>Rhodophyta</taxon>
        <taxon>Bangiophyceae</taxon>
        <taxon>Bangiales</taxon>
        <taxon>Bangiaceae</taxon>
        <taxon>Pyropia</taxon>
    </lineage>
</organism>
<dbReference type="Proteomes" id="UP000798662">
    <property type="component" value="Chromosome 2"/>
</dbReference>
<sequence length="257" mass="27235">MKRWAGAAVLAVSAMAAATVGPAAATAEAVTMAAAVPNPSAPMLRMDGGSGGGSGGNDGGDGGGGRSYATPAPTPCPHDYPFNASLLGQTFFLNDNCYRPFFSSSTSLYRTTVVHRPSWSFRLAGGAPPGVDPEVPLCRERYILHFRRGWAAPLIVHALPTSDRGLIQLPGDPNSLNSDDLDRLCPRNQPRMTYHPWGESRGKFLATLRVMTDGSRAIAAAACDGADEDPTYAENPRLTEVVHFLHTIGYLYNGCKA</sequence>
<name>A0ACC3C7U3_PYRYE</name>
<dbReference type="EMBL" id="CM020619">
    <property type="protein sequence ID" value="KAK1866036.1"/>
    <property type="molecule type" value="Genomic_DNA"/>
</dbReference>
<evidence type="ECO:0000313" key="2">
    <source>
        <dbReference type="Proteomes" id="UP000798662"/>
    </source>
</evidence>
<keyword evidence="2" id="KW-1185">Reference proteome</keyword>
<gene>
    <name evidence="1" type="ORF">I4F81_008556</name>
</gene>